<feature type="transmembrane region" description="Helical" evidence="5">
    <location>
        <begin position="163"/>
        <end position="182"/>
    </location>
</feature>
<sequence>MLDVSQLLQAFFLLSAATLLLINSIPAFRYRYIAYGARATEVQPTQSHELTEPADQSVQKSATRSGSIIEQVLDFFATIQVPHGYFQHFYLVSLLSSVFWAYQLLAKGWLLQYICQQEGIDGPRKGMSVDQVSLAWSFMGVQGLRRLLESSTLARSSASKMWFVHWLLGIAFYLAVGISVWVEGAGALLSADSLSNDITWSAPSLKTMISVPIFILASGVQHDCHAYLASLPKYTLPVHPIFQLLVCPHYTAECLIYLSLAIISAPRGAVVNRTLFTALVFVTINLSVTAATSKEWYQRKFGREAVAQRWKMIPFVY</sequence>
<evidence type="ECO:0000256" key="2">
    <source>
        <dbReference type="ARBA" id="ARBA00022692"/>
    </source>
</evidence>
<evidence type="ECO:0000313" key="7">
    <source>
        <dbReference type="EMBL" id="KAL2043104.1"/>
    </source>
</evidence>
<evidence type="ECO:0000259" key="6">
    <source>
        <dbReference type="Pfam" id="PF02544"/>
    </source>
</evidence>
<keyword evidence="2 5" id="KW-0812">Transmembrane</keyword>
<accession>A0ABR4AC95</accession>
<comment type="function">
    <text evidence="5">Plays a key role in early steps of protein N-linked glycosylation by being involved in the conversion of polyprenol into dolichol. Acts as a polyprenal reductase that mediates the reduction of polyprenal into dolichal in a NADP-dependent mechanism. Dolichols are required for the synthesis of dolichol-linked monosaccharides and the oligosaccharide precursor used for N-glycosylation.</text>
</comment>
<gene>
    <name evidence="7" type="ORF">N7G274_004164</name>
</gene>
<dbReference type="InterPro" id="IPR039698">
    <property type="entry name" value="Dfg10/SRD5A3"/>
</dbReference>
<keyword evidence="5" id="KW-0560">Oxidoreductase</keyword>
<comment type="similarity">
    <text evidence="5">Belongs to the steroid 5-alpha reductase family. Polyprenal reductase subfamily.</text>
</comment>
<evidence type="ECO:0000256" key="3">
    <source>
        <dbReference type="ARBA" id="ARBA00022989"/>
    </source>
</evidence>
<keyword evidence="8" id="KW-1185">Reference proteome</keyword>
<organism evidence="7 8">
    <name type="scientific">Stereocaulon virgatum</name>
    <dbReference type="NCBI Taxonomy" id="373712"/>
    <lineage>
        <taxon>Eukaryota</taxon>
        <taxon>Fungi</taxon>
        <taxon>Dikarya</taxon>
        <taxon>Ascomycota</taxon>
        <taxon>Pezizomycotina</taxon>
        <taxon>Lecanoromycetes</taxon>
        <taxon>OSLEUM clade</taxon>
        <taxon>Lecanoromycetidae</taxon>
        <taxon>Lecanorales</taxon>
        <taxon>Lecanorineae</taxon>
        <taxon>Stereocaulaceae</taxon>
        <taxon>Stereocaulon</taxon>
    </lineage>
</organism>
<evidence type="ECO:0000256" key="4">
    <source>
        <dbReference type="ARBA" id="ARBA00023136"/>
    </source>
</evidence>
<dbReference type="Pfam" id="PF02544">
    <property type="entry name" value="Steroid_dh"/>
    <property type="match status" value="1"/>
</dbReference>
<keyword evidence="3 5" id="KW-1133">Transmembrane helix</keyword>
<dbReference type="PROSITE" id="PS50244">
    <property type="entry name" value="S5A_REDUCTASE"/>
    <property type="match status" value="1"/>
</dbReference>
<keyword evidence="4 5" id="KW-0472">Membrane</keyword>
<evidence type="ECO:0000313" key="8">
    <source>
        <dbReference type="Proteomes" id="UP001590950"/>
    </source>
</evidence>
<comment type="subcellular location">
    <subcellularLocation>
        <location evidence="1">Endomembrane system</location>
        <topology evidence="1">Multi-pass membrane protein</topology>
    </subcellularLocation>
    <subcellularLocation>
        <location evidence="5">Endoplasmic reticulum membrane</location>
    </subcellularLocation>
</comment>
<keyword evidence="5" id="KW-0521">NADP</keyword>
<name>A0ABR4AC95_9LECA</name>
<dbReference type="EMBL" id="JBEFKJ010000012">
    <property type="protein sequence ID" value="KAL2043104.1"/>
    <property type="molecule type" value="Genomic_DNA"/>
</dbReference>
<dbReference type="PANTHER" id="PTHR14624">
    <property type="entry name" value="DFG10 PROTEIN"/>
    <property type="match status" value="1"/>
</dbReference>
<feature type="transmembrane region" description="Helical" evidence="5">
    <location>
        <begin position="241"/>
        <end position="263"/>
    </location>
</feature>
<comment type="pathway">
    <text evidence="5">Protein modification; protein glycosylation.</text>
</comment>
<dbReference type="PANTHER" id="PTHR14624:SF0">
    <property type="entry name" value="POLYPRENOL REDUCTASE"/>
    <property type="match status" value="1"/>
</dbReference>
<protein>
    <recommendedName>
        <fullName evidence="5">Polyprenal reductase</fullName>
        <ecNumber evidence="5">1.3.1.94</ecNumber>
    </recommendedName>
</protein>
<keyword evidence="5" id="KW-0256">Endoplasmic reticulum</keyword>
<evidence type="ECO:0000256" key="5">
    <source>
        <dbReference type="RuleBase" id="RU367081"/>
    </source>
</evidence>
<dbReference type="InterPro" id="IPR001104">
    <property type="entry name" value="3-oxo-5_a-steroid_4-DH_C"/>
</dbReference>
<dbReference type="EC" id="1.3.1.94" evidence="5"/>
<dbReference type="Proteomes" id="UP001590950">
    <property type="component" value="Unassembled WGS sequence"/>
</dbReference>
<comment type="catalytic activity">
    <reaction evidence="5">
        <text>a di-trans,poly-cis-dolichal + NADP(+) = a di-trans,poly-cis-polyprenal + NADPH + H(+)</text>
        <dbReference type="Rhea" id="RHEA:80727"/>
        <dbReference type="Rhea" id="RHEA-COMP:19536"/>
        <dbReference type="Rhea" id="RHEA-COMP:19537"/>
        <dbReference type="ChEBI" id="CHEBI:15378"/>
        <dbReference type="ChEBI" id="CHEBI:57783"/>
        <dbReference type="ChEBI" id="CHEBI:58349"/>
        <dbReference type="ChEBI" id="CHEBI:231623"/>
        <dbReference type="ChEBI" id="CHEBI:231637"/>
        <dbReference type="EC" id="1.3.1.94"/>
    </reaction>
    <physiologicalReaction direction="right-to-left" evidence="5">
        <dbReference type="Rhea" id="RHEA:80729"/>
    </physiologicalReaction>
</comment>
<proteinExistence type="inferred from homology"/>
<evidence type="ECO:0000256" key="1">
    <source>
        <dbReference type="ARBA" id="ARBA00004127"/>
    </source>
</evidence>
<reference evidence="7 8" key="1">
    <citation type="submission" date="2024-09" db="EMBL/GenBank/DDBJ databases">
        <title>Rethinking Asexuality: The Enigmatic Case of Functional Sexual Genes in Lepraria (Stereocaulaceae).</title>
        <authorList>
            <person name="Doellman M."/>
            <person name="Sun Y."/>
            <person name="Barcenas-Pena A."/>
            <person name="Lumbsch H.T."/>
            <person name="Grewe F."/>
        </authorList>
    </citation>
    <scope>NUCLEOTIDE SEQUENCE [LARGE SCALE GENOMIC DNA]</scope>
    <source>
        <strain evidence="7 8">Mercado 3170</strain>
    </source>
</reference>
<comment type="caution">
    <text evidence="7">The sequence shown here is derived from an EMBL/GenBank/DDBJ whole genome shotgun (WGS) entry which is preliminary data.</text>
</comment>
<feature type="transmembrane region" description="Helical" evidence="5">
    <location>
        <begin position="275"/>
        <end position="293"/>
    </location>
</feature>
<feature type="transmembrane region" description="Helical" evidence="5">
    <location>
        <begin position="6"/>
        <end position="28"/>
    </location>
</feature>
<feature type="domain" description="3-oxo-5-alpha-steroid 4-dehydrogenase C-terminal" evidence="6">
    <location>
        <begin position="205"/>
        <end position="317"/>
    </location>
</feature>